<comment type="caution">
    <text evidence="2">The sequence shown here is derived from an EMBL/GenBank/DDBJ whole genome shotgun (WGS) entry which is preliminary data.</text>
</comment>
<sequence length="72" mass="7684">MSKQNNGSVNNNGGIGIFGLLGLVFVTLKLTGVITWSWWWVTLPFWGGIALLLSIVAVIALVAIVSDAVSRK</sequence>
<accession>A0ABT9W647</accession>
<evidence type="ECO:0000313" key="2">
    <source>
        <dbReference type="EMBL" id="MDQ0168726.1"/>
    </source>
</evidence>
<keyword evidence="1" id="KW-1133">Transmembrane helix</keyword>
<dbReference type="EMBL" id="JAUSTI010000001">
    <property type="protein sequence ID" value="MDQ0168726.1"/>
    <property type="molecule type" value="Genomic_DNA"/>
</dbReference>
<dbReference type="Proteomes" id="UP001233836">
    <property type="component" value="Unassembled WGS sequence"/>
</dbReference>
<keyword evidence="1" id="KW-0812">Transmembrane</keyword>
<keyword evidence="1" id="KW-0472">Membrane</keyword>
<feature type="transmembrane region" description="Helical" evidence="1">
    <location>
        <begin position="45"/>
        <end position="65"/>
    </location>
</feature>
<evidence type="ECO:0000256" key="1">
    <source>
        <dbReference type="SAM" id="Phobius"/>
    </source>
</evidence>
<organism evidence="2 3">
    <name type="scientific">Paenibacillus tundrae</name>
    <dbReference type="NCBI Taxonomy" id="528187"/>
    <lineage>
        <taxon>Bacteria</taxon>
        <taxon>Bacillati</taxon>
        <taxon>Bacillota</taxon>
        <taxon>Bacilli</taxon>
        <taxon>Bacillales</taxon>
        <taxon>Paenibacillaceae</taxon>
        <taxon>Paenibacillus</taxon>
    </lineage>
</organism>
<proteinExistence type="predicted"/>
<dbReference type="RefSeq" id="WP_307211961.1">
    <property type="nucleotide sequence ID" value="NZ_JAUSTI010000001.1"/>
</dbReference>
<keyword evidence="3" id="KW-1185">Reference proteome</keyword>
<protein>
    <submittedName>
        <fullName evidence="2">Anti-sigma-K factor RskA</fullName>
    </submittedName>
</protein>
<reference evidence="2 3" key="1">
    <citation type="submission" date="2023-07" db="EMBL/GenBank/DDBJ databases">
        <title>Sorghum-associated microbial communities from plants grown in Nebraska, USA.</title>
        <authorList>
            <person name="Schachtman D."/>
        </authorList>
    </citation>
    <scope>NUCLEOTIDE SEQUENCE [LARGE SCALE GENOMIC DNA]</scope>
    <source>
        <strain evidence="2 3">DS1314</strain>
    </source>
</reference>
<gene>
    <name evidence="2" type="ORF">J2T19_000163</name>
</gene>
<name>A0ABT9W647_9BACL</name>
<feature type="transmembrane region" description="Helical" evidence="1">
    <location>
        <begin position="12"/>
        <end position="39"/>
    </location>
</feature>
<evidence type="ECO:0000313" key="3">
    <source>
        <dbReference type="Proteomes" id="UP001233836"/>
    </source>
</evidence>